<evidence type="ECO:0000256" key="4">
    <source>
        <dbReference type="ARBA" id="ARBA00022777"/>
    </source>
</evidence>
<evidence type="ECO:0000313" key="6">
    <source>
        <dbReference type="EMBL" id="TPP43599.1"/>
    </source>
</evidence>
<dbReference type="EMBL" id="RHLC01000009">
    <property type="protein sequence ID" value="TPP43599.1"/>
    <property type="molecule type" value="Genomic_DNA"/>
</dbReference>
<evidence type="ECO:0000256" key="2">
    <source>
        <dbReference type="ARBA" id="ARBA00022679"/>
    </source>
</evidence>
<sequence length="737" mass="80277">MGGGGVDETLKGPQVSTPALIAFTTGLGVCFMGPSGFLPSYIIGFRNGSAAAQVSQAQAIARMMSSASTSVRRLPNTSKVILIGHNSRCERATPCVLMVKNDFDHHRSRYPLGPTTHLLQQPLRVLLRKSSPLLLPATELRGRDLSLPTKGWLPLNFSGWYAYFSSRQRLLDYDSAYGPFALAKVQRPLAKAVVEYPPRRRGHTAALRDVVVAAEGMVASSRLGGDTAMMSFSCCKCAKGQEPVFVSVVLQYGSFIGIHRTLRVLSLTMLAAASRSACASSYVAAGLRTVSSTLQLVADAARKFVNDATSEFRGCLLLLRSDYAHAKRSCDFAIAVQSRIKPENARRISVQVITNNFLFGTWVSETGCKSCVVFGRAHFIEFFILLHKRAFPVSSSPGFQYLRVGDCVIVLRAHRRVSAIDPTSAHCIQLRLTRMQEGNTTYYTSHFHEPPMRIVTEAVHCRTCKGYWRYMPQRMGLAHQDGPFASVSDTARSLMDKRAGDATSRRPDPFAPEWAAYAGSALKGTEQGLMEGSPATAKNILLCLLYSSDKTIVHPAIAGGEPPVAITFSPPDEPATFWKCGLHKEMNIMLTLKPLNVNQYISSTWQELQTDIMMGGAPDGSLRDATARFGVPTKSLARRYKVDILHGLACQHGGGITHGDAKPYNIFLGADRIGTLEFRGTAVYQSPEAETSHPLTAAFEIYSHRHIFPGDAGGSPAVAFEDFQAACQAPGDCVVVR</sequence>
<organism evidence="6 7">
    <name type="scientific">Leishmania donovani</name>
    <dbReference type="NCBI Taxonomy" id="5661"/>
    <lineage>
        <taxon>Eukaryota</taxon>
        <taxon>Discoba</taxon>
        <taxon>Euglenozoa</taxon>
        <taxon>Kinetoplastea</taxon>
        <taxon>Metakinetoplastina</taxon>
        <taxon>Trypanosomatida</taxon>
        <taxon>Trypanosomatidae</taxon>
        <taxon>Leishmaniinae</taxon>
        <taxon>Leishmania</taxon>
    </lineage>
</organism>
<accession>A0A504X907</accession>
<dbReference type="GO" id="GO:0004674">
    <property type="term" value="F:protein serine/threonine kinase activity"/>
    <property type="evidence" value="ECO:0007669"/>
    <property type="project" value="UniProtKB-KW"/>
</dbReference>
<keyword evidence="5" id="KW-0067">ATP-binding</keyword>
<dbReference type="SUPFAM" id="SSF56112">
    <property type="entry name" value="Protein kinase-like (PK-like)"/>
    <property type="match status" value="1"/>
</dbReference>
<name>A0A504X907_LEIDO</name>
<dbReference type="InterPro" id="IPR011009">
    <property type="entry name" value="Kinase-like_dom_sf"/>
</dbReference>
<dbReference type="Gene3D" id="3.30.200.20">
    <property type="entry name" value="Phosphorylase Kinase, domain 1"/>
    <property type="match status" value="1"/>
</dbReference>
<keyword evidence="1" id="KW-0723">Serine/threonine-protein kinase</keyword>
<evidence type="ECO:0000256" key="1">
    <source>
        <dbReference type="ARBA" id="ARBA00022527"/>
    </source>
</evidence>
<dbReference type="AlphaFoldDB" id="A0A504X907"/>
<keyword evidence="4 6" id="KW-0418">Kinase</keyword>
<gene>
    <name evidence="6" type="ORF">CGC21_19990</name>
</gene>
<comment type="caution">
    <text evidence="6">The sequence shown here is derived from an EMBL/GenBank/DDBJ whole genome shotgun (WGS) entry which is preliminary data.</text>
</comment>
<evidence type="ECO:0000256" key="3">
    <source>
        <dbReference type="ARBA" id="ARBA00022741"/>
    </source>
</evidence>
<keyword evidence="3" id="KW-0547">Nucleotide-binding</keyword>
<protein>
    <submittedName>
        <fullName evidence="6">Protein kinase domain family protein</fullName>
    </submittedName>
</protein>
<dbReference type="PANTHER" id="PTHR11584">
    <property type="entry name" value="SERINE/THREONINE PROTEIN KINASE"/>
    <property type="match status" value="1"/>
</dbReference>
<dbReference type="Gene3D" id="1.10.510.10">
    <property type="entry name" value="Transferase(Phosphotransferase) domain 1"/>
    <property type="match status" value="1"/>
</dbReference>
<proteinExistence type="predicted"/>
<dbReference type="GO" id="GO:0005524">
    <property type="term" value="F:ATP binding"/>
    <property type="evidence" value="ECO:0007669"/>
    <property type="project" value="UniProtKB-KW"/>
</dbReference>
<keyword evidence="2" id="KW-0808">Transferase</keyword>
<dbReference type="PANTHER" id="PTHR11584:SF369">
    <property type="entry name" value="MITOGEN-ACTIVATED PROTEIN KINASE KINASE KINASE 19-RELATED"/>
    <property type="match status" value="1"/>
</dbReference>
<evidence type="ECO:0000256" key="5">
    <source>
        <dbReference type="ARBA" id="ARBA00022840"/>
    </source>
</evidence>
<reference evidence="7" key="1">
    <citation type="submission" date="2019-02" db="EMBL/GenBank/DDBJ databases">
        <title>FDA dAtabase for Regulatory Grade micrObial Sequences (FDA-ARGOS): Supporting development and validation of Infectious Disease Dx tests.</title>
        <authorList>
            <person name="Duncan R."/>
            <person name="Fisher C."/>
            <person name="Tallon L."/>
            <person name="Sadzewicz L."/>
            <person name="Sengamalay N."/>
            <person name="Ott S."/>
            <person name="Godinez A."/>
            <person name="Nagaraj S."/>
            <person name="Vavikolanu K."/>
            <person name="Nadendla S."/>
            <person name="Aluvathingal J."/>
            <person name="Sichtig H."/>
        </authorList>
    </citation>
    <scope>NUCLEOTIDE SEQUENCE [LARGE SCALE GENOMIC DNA]</scope>
    <source>
        <strain evidence="7">FDAARGOS_361</strain>
    </source>
</reference>
<evidence type="ECO:0000313" key="7">
    <source>
        <dbReference type="Proteomes" id="UP000318447"/>
    </source>
</evidence>
<dbReference type="Proteomes" id="UP000318447">
    <property type="component" value="Unassembled WGS sequence"/>
</dbReference>